<organism evidence="3 4">
    <name type="scientific">Cohnella thailandensis</name>
    <dbReference type="NCBI Taxonomy" id="557557"/>
    <lineage>
        <taxon>Bacteria</taxon>
        <taxon>Bacillati</taxon>
        <taxon>Bacillota</taxon>
        <taxon>Bacilli</taxon>
        <taxon>Bacillales</taxon>
        <taxon>Paenibacillaceae</taxon>
        <taxon>Cohnella</taxon>
    </lineage>
</organism>
<feature type="region of interest" description="Disordered" evidence="1">
    <location>
        <begin position="311"/>
        <end position="330"/>
    </location>
</feature>
<evidence type="ECO:0000313" key="3">
    <source>
        <dbReference type="EMBL" id="MBB6637468.1"/>
    </source>
</evidence>
<sequence length="357" mass="40148">MQSIMNQDTNGKGRIVLGNTGLPDGGWERVKRHWTRPAGEPWLIGDLYPALARRFVRSVTIEHPESFDEATGRSGVLYLANHQNLLESLFFTTVMSAITDRRIGTMIKIWIRDHWIGRMLEGATRYPEFAPGTLFPYQLFYFNDAEPRSIFRLLYDMRNFMLLGGSCMVHVEGTRAFSSKHRVTKISDSVIRLAADAGVPIIPVRFSGGLPAEEVERKPIYPYRLVAQDIHVGQAIEPGALADLPMKDRKQYVLDAINGTGPDPDTERLNQVDPEFERAVQSWSEEAGCPEEFAVLYQALRGLAADERSKDTQDLLNGRGTSEWPDTPKGQWMDEWAGRLLGEQGSQLLSIGRGQGR</sequence>
<evidence type="ECO:0000313" key="4">
    <source>
        <dbReference type="Proteomes" id="UP000535838"/>
    </source>
</evidence>
<dbReference type="Pfam" id="PF01553">
    <property type="entry name" value="Acyltransferase"/>
    <property type="match status" value="1"/>
</dbReference>
<dbReference type="EMBL" id="JACJVQ010000023">
    <property type="protein sequence ID" value="MBB6637468.1"/>
    <property type="molecule type" value="Genomic_DNA"/>
</dbReference>
<dbReference type="GO" id="GO:0016746">
    <property type="term" value="F:acyltransferase activity"/>
    <property type="evidence" value="ECO:0007669"/>
    <property type="project" value="InterPro"/>
</dbReference>
<feature type="domain" description="Phospholipid/glycerol acyltransferase" evidence="2">
    <location>
        <begin position="62"/>
        <end position="206"/>
    </location>
</feature>
<comment type="caution">
    <text evidence="3">The sequence shown here is derived from an EMBL/GenBank/DDBJ whole genome shotgun (WGS) entry which is preliminary data.</text>
</comment>
<keyword evidence="4" id="KW-1185">Reference proteome</keyword>
<protein>
    <recommendedName>
        <fullName evidence="2">Phospholipid/glycerol acyltransferase domain-containing protein</fullName>
    </recommendedName>
</protein>
<dbReference type="RefSeq" id="WP_185122683.1">
    <property type="nucleotide sequence ID" value="NZ_JACJVQ010000023.1"/>
</dbReference>
<reference evidence="3 4" key="1">
    <citation type="submission" date="2020-08" db="EMBL/GenBank/DDBJ databases">
        <title>Cohnella phylogeny.</title>
        <authorList>
            <person name="Dunlap C."/>
        </authorList>
    </citation>
    <scope>NUCLEOTIDE SEQUENCE [LARGE SCALE GENOMIC DNA]</scope>
    <source>
        <strain evidence="3 4">DSM 25241</strain>
    </source>
</reference>
<dbReference type="InterPro" id="IPR002123">
    <property type="entry name" value="Plipid/glycerol_acylTrfase"/>
</dbReference>
<proteinExistence type="predicted"/>
<evidence type="ECO:0000259" key="2">
    <source>
        <dbReference type="Pfam" id="PF01553"/>
    </source>
</evidence>
<accession>A0A841T574</accession>
<gene>
    <name evidence="3" type="ORF">H7B67_25345</name>
</gene>
<dbReference type="Proteomes" id="UP000535838">
    <property type="component" value="Unassembled WGS sequence"/>
</dbReference>
<dbReference type="AlphaFoldDB" id="A0A841T574"/>
<name>A0A841T574_9BACL</name>
<evidence type="ECO:0000256" key="1">
    <source>
        <dbReference type="SAM" id="MobiDB-lite"/>
    </source>
</evidence>